<dbReference type="InterPro" id="IPR050266">
    <property type="entry name" value="AB_hydrolase_sf"/>
</dbReference>
<comment type="catalytic activity">
    <reaction evidence="1 10">
        <text>malonyl-[ACP] + S-adenosyl-L-methionine = malonyl-[ACP] methyl ester + S-adenosyl-L-homocysteine</text>
        <dbReference type="Rhea" id="RHEA:17105"/>
        <dbReference type="Rhea" id="RHEA-COMP:9623"/>
        <dbReference type="Rhea" id="RHEA-COMP:9954"/>
        <dbReference type="ChEBI" id="CHEBI:57856"/>
        <dbReference type="ChEBI" id="CHEBI:59789"/>
        <dbReference type="ChEBI" id="CHEBI:78449"/>
        <dbReference type="ChEBI" id="CHEBI:78845"/>
        <dbReference type="EC" id="2.1.1.197"/>
    </reaction>
</comment>
<evidence type="ECO:0000313" key="14">
    <source>
        <dbReference type="Proteomes" id="UP001273505"/>
    </source>
</evidence>
<keyword evidence="14" id="KW-1185">Reference proteome</keyword>
<comment type="caution">
    <text evidence="13">The sequence shown here is derived from an EMBL/GenBank/DDBJ whole genome shotgun (WGS) entry which is preliminary data.</text>
</comment>
<gene>
    <name evidence="10 13" type="primary">bioC</name>
    <name evidence="13" type="ORF">SCD92_03070</name>
</gene>
<sequence length="519" mass="56545">MSNPEIYKSTSPTQSEPIVLLHGWGFDRSSMEPLIEPLRQLADVWNVNLPGFGGESPERESDLEAWLEFLAQSLPASAALVGWSLGGMLALAYSQKYPARVSAIATLACNAKFVAAPDWPRAMDRQVNRLFNRGFDAEPATTLKRFCGLVAQGANDERARLRHLRGLVQLPDSTCMASWSQGLSILSQADFRQTLQRTRIPCLHLLAAEDALVPAQVLDDMRGLNASHQVEVISGAGHALHWDQTGQVLSALNNFLRPVVGNHLDKRWVAKSFSRAAASYDSAARLQRRVGQSLLEGLAPTSGTVVDLGSGTGHFLNDLKRGNPEANLLALDLAEGMLLHAREQQRPADAWLCADAEALPFTSGSIAAFYSSLAIQWCEDQGCLFSELLRSLRPGGQLCLSTLTDGTLAELAKAWQAVDKYIHVNRFVAADVVVQALKSAGFIDIEIRQETVLLHCASLRELSSELKALGAHNVNTGRPKGLTGRERLSRLEAAYEAERTDQGLPVTYQVCYVSASKPT</sequence>
<dbReference type="HAMAP" id="MF_00835">
    <property type="entry name" value="BioC"/>
    <property type="match status" value="1"/>
</dbReference>
<dbReference type="Gene3D" id="3.40.50.150">
    <property type="entry name" value="Vaccinia Virus protein VP39"/>
    <property type="match status" value="1"/>
</dbReference>
<feature type="domain" description="AB hydrolase-1" evidence="11">
    <location>
        <begin position="17"/>
        <end position="243"/>
    </location>
</feature>
<dbReference type="GO" id="GO:0032259">
    <property type="term" value="P:methylation"/>
    <property type="evidence" value="ECO:0007669"/>
    <property type="project" value="UniProtKB-KW"/>
</dbReference>
<dbReference type="Pfam" id="PF08241">
    <property type="entry name" value="Methyltransf_11"/>
    <property type="match status" value="1"/>
</dbReference>
<dbReference type="GO" id="GO:0102130">
    <property type="term" value="F:malonyl-CoA methyltransferase activity"/>
    <property type="evidence" value="ECO:0007669"/>
    <property type="project" value="UniProtKB-EC"/>
</dbReference>
<dbReference type="InterPro" id="IPR013216">
    <property type="entry name" value="Methyltransf_11"/>
</dbReference>
<comment type="pathway">
    <text evidence="2 10">Cofactor biosynthesis; biotin biosynthesis.</text>
</comment>
<evidence type="ECO:0000256" key="4">
    <source>
        <dbReference type="ARBA" id="ARBA00022603"/>
    </source>
</evidence>
<accession>A0ABU4RTW7</accession>
<dbReference type="PANTHER" id="PTHR43798:SF31">
    <property type="entry name" value="AB HYDROLASE SUPERFAMILY PROTEIN YCLE"/>
    <property type="match status" value="1"/>
</dbReference>
<dbReference type="InterPro" id="IPR029063">
    <property type="entry name" value="SAM-dependent_MTases_sf"/>
</dbReference>
<evidence type="ECO:0000256" key="5">
    <source>
        <dbReference type="ARBA" id="ARBA00022679"/>
    </source>
</evidence>
<evidence type="ECO:0000256" key="7">
    <source>
        <dbReference type="ARBA" id="ARBA00022756"/>
    </source>
</evidence>
<feature type="domain" description="Methyltransferase type 11" evidence="12">
    <location>
        <begin position="306"/>
        <end position="399"/>
    </location>
</feature>
<protein>
    <recommendedName>
        <fullName evidence="3 10">Malonyl-[acyl-carrier protein] O-methyltransferase</fullName>
        <shortName evidence="10">Malonyl-ACP O-methyltransferase</shortName>
        <ecNumber evidence="3 10">2.1.1.197</ecNumber>
    </recommendedName>
    <alternativeName>
        <fullName evidence="10">Biotin synthesis protein BioC</fullName>
    </alternativeName>
</protein>
<keyword evidence="5 10" id="KW-0808">Transferase</keyword>
<dbReference type="InterPro" id="IPR000073">
    <property type="entry name" value="AB_hydrolase_1"/>
</dbReference>
<dbReference type="EMBL" id="JAXAFO010000003">
    <property type="protein sequence ID" value="MDX6848326.1"/>
    <property type="molecule type" value="Genomic_DNA"/>
</dbReference>
<dbReference type="InterPro" id="IPR011814">
    <property type="entry name" value="BioC"/>
</dbReference>
<comment type="similarity">
    <text evidence="10">Belongs to the methyltransferase superfamily.</text>
</comment>
<dbReference type="SUPFAM" id="SSF53335">
    <property type="entry name" value="S-adenosyl-L-methionine-dependent methyltransferases"/>
    <property type="match status" value="1"/>
</dbReference>
<dbReference type="PANTHER" id="PTHR43798">
    <property type="entry name" value="MONOACYLGLYCEROL LIPASE"/>
    <property type="match status" value="1"/>
</dbReference>
<evidence type="ECO:0000259" key="12">
    <source>
        <dbReference type="Pfam" id="PF08241"/>
    </source>
</evidence>
<evidence type="ECO:0000256" key="8">
    <source>
        <dbReference type="ARBA" id="ARBA00022801"/>
    </source>
</evidence>
<evidence type="ECO:0000256" key="3">
    <source>
        <dbReference type="ARBA" id="ARBA00012327"/>
    </source>
</evidence>
<comment type="function">
    <text evidence="9 10">Converts the free carboxyl group of a malonyl-thioester to its methyl ester by transfer of a methyl group from S-adenosyl-L-methionine (SAM). It allows to synthesize pimeloyl-ACP via the fatty acid synthetic pathway.</text>
</comment>
<evidence type="ECO:0000256" key="1">
    <source>
        <dbReference type="ARBA" id="ARBA00000852"/>
    </source>
</evidence>
<evidence type="ECO:0000256" key="2">
    <source>
        <dbReference type="ARBA" id="ARBA00004746"/>
    </source>
</evidence>
<keyword evidence="7 10" id="KW-0093">Biotin biosynthesis</keyword>
<dbReference type="SUPFAM" id="SSF53474">
    <property type="entry name" value="alpha/beta-Hydrolases"/>
    <property type="match status" value="1"/>
</dbReference>
<proteinExistence type="inferred from homology"/>
<dbReference type="RefSeq" id="WP_302722934.1">
    <property type="nucleotide sequence ID" value="NZ_JAULRU010000577.1"/>
</dbReference>
<name>A0ABU4RTW7_9GAMM</name>
<keyword evidence="4 10" id="KW-0489">Methyltransferase</keyword>
<dbReference type="Proteomes" id="UP001273505">
    <property type="component" value="Unassembled WGS sequence"/>
</dbReference>
<keyword evidence="6 10" id="KW-0949">S-adenosyl-L-methionine</keyword>
<dbReference type="CDD" id="cd02440">
    <property type="entry name" value="AdoMet_MTases"/>
    <property type="match status" value="1"/>
</dbReference>
<dbReference type="EC" id="2.1.1.197" evidence="3 10"/>
<dbReference type="InterPro" id="IPR029058">
    <property type="entry name" value="AB_hydrolase_fold"/>
</dbReference>
<dbReference type="Pfam" id="PF00561">
    <property type="entry name" value="Abhydrolase_1"/>
    <property type="match status" value="1"/>
</dbReference>
<evidence type="ECO:0000256" key="6">
    <source>
        <dbReference type="ARBA" id="ARBA00022691"/>
    </source>
</evidence>
<dbReference type="Gene3D" id="3.40.50.1820">
    <property type="entry name" value="alpha/beta hydrolase"/>
    <property type="match status" value="1"/>
</dbReference>
<evidence type="ECO:0000256" key="9">
    <source>
        <dbReference type="ARBA" id="ARBA00025006"/>
    </source>
</evidence>
<evidence type="ECO:0000313" key="13">
    <source>
        <dbReference type="EMBL" id="MDX6848326.1"/>
    </source>
</evidence>
<reference evidence="13 14" key="1">
    <citation type="submission" date="2023-11" db="EMBL/GenBank/DDBJ databases">
        <title>Gilvimarinus fulvus sp. nov., isolated from the surface of Kelp.</title>
        <authorList>
            <person name="Sun Y.Y."/>
            <person name="Gong Y."/>
            <person name="Du Z.J."/>
        </authorList>
    </citation>
    <scope>NUCLEOTIDE SEQUENCE [LARGE SCALE GENOMIC DNA]</scope>
    <source>
        <strain evidence="13 14">SDUM040013</strain>
    </source>
</reference>
<keyword evidence="8" id="KW-0378">Hydrolase</keyword>
<dbReference type="NCBIfam" id="TIGR02072">
    <property type="entry name" value="BioC"/>
    <property type="match status" value="1"/>
</dbReference>
<organism evidence="13 14">
    <name type="scientific">Gilvimarinus gilvus</name>
    <dbReference type="NCBI Taxonomy" id="3058038"/>
    <lineage>
        <taxon>Bacteria</taxon>
        <taxon>Pseudomonadati</taxon>
        <taxon>Pseudomonadota</taxon>
        <taxon>Gammaproteobacteria</taxon>
        <taxon>Cellvibrionales</taxon>
        <taxon>Cellvibrionaceae</taxon>
        <taxon>Gilvimarinus</taxon>
    </lineage>
</organism>
<evidence type="ECO:0000256" key="10">
    <source>
        <dbReference type="HAMAP-Rule" id="MF_00835"/>
    </source>
</evidence>
<evidence type="ECO:0000259" key="11">
    <source>
        <dbReference type="Pfam" id="PF00561"/>
    </source>
</evidence>